<evidence type="ECO:0000256" key="4">
    <source>
        <dbReference type="ARBA" id="ARBA00023125"/>
    </source>
</evidence>
<evidence type="ECO:0000256" key="5">
    <source>
        <dbReference type="ARBA" id="ARBA00023163"/>
    </source>
</evidence>
<feature type="domain" description="Peptidase S24/S26A/S26B/S26C" evidence="6">
    <location>
        <begin position="99"/>
        <end position="209"/>
    </location>
</feature>
<dbReference type="InterPro" id="IPR019756">
    <property type="entry name" value="Pept_S26A_signal_pept_1_Ser-AS"/>
</dbReference>
<keyword evidence="1" id="KW-0645">Protease</keyword>
<comment type="caution">
    <text evidence="7">The sequence shown here is derived from an EMBL/GenBank/DDBJ whole genome shotgun (WGS) entry which is preliminary data.</text>
</comment>
<evidence type="ECO:0000313" key="7">
    <source>
        <dbReference type="EMBL" id="MCL6740493.1"/>
    </source>
</evidence>
<organism evidence="7 8">
    <name type="scientific">Sphingomonas brevis</name>
    <dbReference type="NCBI Taxonomy" id="2908206"/>
    <lineage>
        <taxon>Bacteria</taxon>
        <taxon>Pseudomonadati</taxon>
        <taxon>Pseudomonadota</taxon>
        <taxon>Alphaproteobacteria</taxon>
        <taxon>Sphingomonadales</taxon>
        <taxon>Sphingomonadaceae</taxon>
        <taxon>Sphingomonas</taxon>
    </lineage>
</organism>
<evidence type="ECO:0000256" key="3">
    <source>
        <dbReference type="ARBA" id="ARBA00023015"/>
    </source>
</evidence>
<keyword evidence="4" id="KW-0238">DNA-binding</keyword>
<reference evidence="7" key="1">
    <citation type="submission" date="2022-05" db="EMBL/GenBank/DDBJ databases">
        <authorList>
            <person name="Jo J.-H."/>
            <person name="Im W.-T."/>
        </authorList>
    </citation>
    <scope>NUCLEOTIDE SEQUENCE</scope>
    <source>
        <strain evidence="7">RB56-2</strain>
    </source>
</reference>
<dbReference type="Pfam" id="PF00717">
    <property type="entry name" value="Peptidase_S24"/>
    <property type="match status" value="1"/>
</dbReference>
<dbReference type="Gene3D" id="2.10.109.10">
    <property type="entry name" value="Umud Fragment, subunit A"/>
    <property type="match status" value="1"/>
</dbReference>
<dbReference type="PANTHER" id="PTHR40661:SF3">
    <property type="entry name" value="FELS-1 PROPHAGE TRANSCRIPTIONAL REGULATOR"/>
    <property type="match status" value="1"/>
</dbReference>
<evidence type="ECO:0000256" key="2">
    <source>
        <dbReference type="ARBA" id="ARBA00022801"/>
    </source>
</evidence>
<dbReference type="Proteomes" id="UP001165383">
    <property type="component" value="Unassembled WGS sequence"/>
</dbReference>
<keyword evidence="8" id="KW-1185">Reference proteome</keyword>
<dbReference type="CDD" id="cd06529">
    <property type="entry name" value="S24_LexA-like"/>
    <property type="match status" value="1"/>
</dbReference>
<keyword evidence="5" id="KW-0804">Transcription</keyword>
<gene>
    <name evidence="7" type="ORF">LZ518_05030</name>
</gene>
<keyword evidence="3" id="KW-0805">Transcription regulation</keyword>
<name>A0ABT0S7X8_9SPHN</name>
<dbReference type="SUPFAM" id="SSF51306">
    <property type="entry name" value="LexA/Signal peptidase"/>
    <property type="match status" value="1"/>
</dbReference>
<dbReference type="InterPro" id="IPR039418">
    <property type="entry name" value="LexA-like"/>
</dbReference>
<dbReference type="InterPro" id="IPR036286">
    <property type="entry name" value="LexA/Signal_pep-like_sf"/>
</dbReference>
<dbReference type="PROSITE" id="PS00501">
    <property type="entry name" value="SPASE_I_1"/>
    <property type="match status" value="1"/>
</dbReference>
<proteinExistence type="predicted"/>
<protein>
    <submittedName>
        <fullName evidence="7">S24 family peptidase</fullName>
    </submittedName>
</protein>
<evidence type="ECO:0000256" key="1">
    <source>
        <dbReference type="ARBA" id="ARBA00022670"/>
    </source>
</evidence>
<dbReference type="RefSeq" id="WP_249914920.1">
    <property type="nucleotide sequence ID" value="NZ_JAMGBB010000001.1"/>
</dbReference>
<evidence type="ECO:0000259" key="6">
    <source>
        <dbReference type="Pfam" id="PF00717"/>
    </source>
</evidence>
<evidence type="ECO:0000313" key="8">
    <source>
        <dbReference type="Proteomes" id="UP001165383"/>
    </source>
</evidence>
<accession>A0ABT0S7X8</accession>
<sequence length="216" mass="23815">MNSTPRQVLERLCAERGDNFASLSRMIGRNAAYVQQYLRKGTPKQLGENERRMLARHFRIPESMLGGPSADPAAEFGELVPVPRTAVRTSTGPGALSGEESVRPYFAFDPRWLKSMTRSLADSLSVIRIEGDSMAPTLNDGDDILVDLADGPDRLRDGIYVLRVDGALLVKRLAIHPVGRRLTVQSDNPAYIDLPDCGLDEIDCIGRVIWAARRVA</sequence>
<dbReference type="PANTHER" id="PTHR40661">
    <property type="match status" value="1"/>
</dbReference>
<keyword evidence="2" id="KW-0378">Hydrolase</keyword>
<dbReference type="EMBL" id="JAMGBB010000001">
    <property type="protein sequence ID" value="MCL6740493.1"/>
    <property type="molecule type" value="Genomic_DNA"/>
</dbReference>
<dbReference type="InterPro" id="IPR015927">
    <property type="entry name" value="Peptidase_S24_S26A/B/C"/>
</dbReference>